<dbReference type="Proteomes" id="UP000503349">
    <property type="component" value="Chromosome 8"/>
</dbReference>
<evidence type="ECO:0000313" key="5">
    <source>
        <dbReference type="Proteomes" id="UP000503349"/>
    </source>
</evidence>
<evidence type="ECO:0000256" key="3">
    <source>
        <dbReference type="SAM" id="SignalP"/>
    </source>
</evidence>
<evidence type="ECO:0008006" key="6">
    <source>
        <dbReference type="Google" id="ProtNLM"/>
    </source>
</evidence>
<dbReference type="EMBL" id="CM015719">
    <property type="protein sequence ID" value="KAF3692795.1"/>
    <property type="molecule type" value="Genomic_DNA"/>
</dbReference>
<organism evidence="4 5">
    <name type="scientific">Channa argus</name>
    <name type="common">Northern snakehead</name>
    <name type="synonym">Ophicephalus argus</name>
    <dbReference type="NCBI Taxonomy" id="215402"/>
    <lineage>
        <taxon>Eukaryota</taxon>
        <taxon>Metazoa</taxon>
        <taxon>Chordata</taxon>
        <taxon>Craniata</taxon>
        <taxon>Vertebrata</taxon>
        <taxon>Euteleostomi</taxon>
        <taxon>Actinopterygii</taxon>
        <taxon>Neopterygii</taxon>
        <taxon>Teleostei</taxon>
        <taxon>Neoteleostei</taxon>
        <taxon>Acanthomorphata</taxon>
        <taxon>Anabantaria</taxon>
        <taxon>Anabantiformes</taxon>
        <taxon>Channoidei</taxon>
        <taxon>Channidae</taxon>
        <taxon>Channa</taxon>
    </lineage>
</organism>
<reference evidence="5" key="2">
    <citation type="submission" date="2019-02" db="EMBL/GenBank/DDBJ databases">
        <title>Opniocepnalus argus Var Kimnra genome.</title>
        <authorList>
            <person name="Zhou C."/>
            <person name="Xiao S."/>
        </authorList>
    </citation>
    <scope>NUCLEOTIDE SEQUENCE [LARGE SCALE GENOMIC DNA]</scope>
</reference>
<proteinExistence type="predicted"/>
<dbReference type="AlphaFoldDB" id="A0A6G1PR82"/>
<name>A0A6G1PR82_CHAAH</name>
<feature type="transmembrane region" description="Helical" evidence="2">
    <location>
        <begin position="152"/>
        <end position="173"/>
    </location>
</feature>
<evidence type="ECO:0000313" key="4">
    <source>
        <dbReference type="EMBL" id="KAF3692795.1"/>
    </source>
</evidence>
<sequence>MISVLYTMLFFWVTQADLTCASMKMSTDYLTVGLGESLTLDCTYNCSTGFVRGCWHKDKPGCLGKNSQNNFCTVSLHLINVTTEDLNTTYTCYTEDKADPQLLQKKERIVKLQLKAQTDTPNWTVTPGTKTTNAKVDTNVSTLTGEFTGIKVLATVTVAVATVLAALAVYLCLSRNRLSCNCKGESVESRSGSPLPYHAVLSPAQGSLSTHSERVTLRIPIPENESDTEVPYADIMITVRGVSTPELTQVGYLTPGEKKEWWGDESRSHLQASRSADRLHVPQPREVSRKMSTNSEYAVITYA</sequence>
<dbReference type="InterPro" id="IPR036179">
    <property type="entry name" value="Ig-like_dom_sf"/>
</dbReference>
<keyword evidence="3" id="KW-0732">Signal</keyword>
<keyword evidence="5" id="KW-1185">Reference proteome</keyword>
<reference evidence="4 5" key="1">
    <citation type="submission" date="2019-02" db="EMBL/GenBank/DDBJ databases">
        <title>Opniocepnalus argus genome.</title>
        <authorList>
            <person name="Zhou C."/>
            <person name="Xiao S."/>
        </authorList>
    </citation>
    <scope>NUCLEOTIDE SEQUENCE [LARGE SCALE GENOMIC DNA]</scope>
    <source>
        <strain evidence="4">OARG1902GOOAL</strain>
        <tissue evidence="4">Muscle</tissue>
    </source>
</reference>
<keyword evidence="2" id="KW-0472">Membrane</keyword>
<keyword evidence="2" id="KW-0812">Transmembrane</keyword>
<accession>A0A6G1PR82</accession>
<feature type="signal peptide" evidence="3">
    <location>
        <begin position="1"/>
        <end position="16"/>
    </location>
</feature>
<feature type="chain" id="PRO_5026234082" description="Immunoglobulin subtype domain-containing protein" evidence="3">
    <location>
        <begin position="17"/>
        <end position="303"/>
    </location>
</feature>
<protein>
    <recommendedName>
        <fullName evidence="6">Immunoglobulin subtype domain-containing protein</fullName>
    </recommendedName>
</protein>
<gene>
    <name evidence="4" type="ORF">EXN66_Car008471</name>
</gene>
<evidence type="ECO:0000256" key="2">
    <source>
        <dbReference type="SAM" id="Phobius"/>
    </source>
</evidence>
<evidence type="ECO:0000256" key="1">
    <source>
        <dbReference type="SAM" id="MobiDB-lite"/>
    </source>
</evidence>
<dbReference type="SUPFAM" id="SSF48726">
    <property type="entry name" value="Immunoglobulin"/>
    <property type="match status" value="1"/>
</dbReference>
<keyword evidence="2" id="KW-1133">Transmembrane helix</keyword>
<feature type="region of interest" description="Disordered" evidence="1">
    <location>
        <begin position="272"/>
        <end position="292"/>
    </location>
</feature>